<organism evidence="4">
    <name type="scientific">Hymenolepis diminuta</name>
    <name type="common">Rat tapeworm</name>
    <dbReference type="NCBI Taxonomy" id="6216"/>
    <lineage>
        <taxon>Eukaryota</taxon>
        <taxon>Metazoa</taxon>
        <taxon>Spiralia</taxon>
        <taxon>Lophotrochozoa</taxon>
        <taxon>Platyhelminthes</taxon>
        <taxon>Cestoda</taxon>
        <taxon>Eucestoda</taxon>
        <taxon>Cyclophyllidea</taxon>
        <taxon>Hymenolepididae</taxon>
        <taxon>Hymenolepis</taxon>
    </lineage>
</organism>
<evidence type="ECO:0000313" key="4">
    <source>
        <dbReference type="WBParaSite" id="HDID_0000554701-mRNA-1"/>
    </source>
</evidence>
<evidence type="ECO:0000313" key="3">
    <source>
        <dbReference type="Proteomes" id="UP000274504"/>
    </source>
</evidence>
<feature type="domain" description="Parvovirus non-structural protein 1 helicase" evidence="1">
    <location>
        <begin position="154"/>
        <end position="251"/>
    </location>
</feature>
<reference evidence="2 3" key="2">
    <citation type="submission" date="2018-11" db="EMBL/GenBank/DDBJ databases">
        <authorList>
            <consortium name="Pathogen Informatics"/>
        </authorList>
    </citation>
    <scope>NUCLEOTIDE SEQUENCE [LARGE SCALE GENOMIC DNA]</scope>
</reference>
<dbReference type="Pfam" id="PF01057">
    <property type="entry name" value="Parvo_NS1"/>
    <property type="match status" value="2"/>
</dbReference>
<dbReference type="Proteomes" id="UP000274504">
    <property type="component" value="Unassembled WGS sequence"/>
</dbReference>
<name>A0A0R3SKT2_HYMDI</name>
<feature type="domain" description="Parvovirus non-structural protein 1 helicase" evidence="1">
    <location>
        <begin position="378"/>
        <end position="463"/>
    </location>
</feature>
<dbReference type="OrthoDB" id="6628636at2759"/>
<evidence type="ECO:0000259" key="1">
    <source>
        <dbReference type="Pfam" id="PF01057"/>
    </source>
</evidence>
<dbReference type="WBParaSite" id="HDID_0000554701-mRNA-1">
    <property type="protein sequence ID" value="HDID_0000554701-mRNA-1"/>
    <property type="gene ID" value="HDID_0000554701"/>
</dbReference>
<dbReference type="STRING" id="6216.A0A0R3SKT2"/>
<gene>
    <name evidence="2" type="ORF">HDID_LOCUS5545</name>
</gene>
<dbReference type="SUPFAM" id="SSF52540">
    <property type="entry name" value="P-loop containing nucleoside triphosphate hydrolases"/>
    <property type="match status" value="2"/>
</dbReference>
<dbReference type="InterPro" id="IPR027417">
    <property type="entry name" value="P-loop_NTPase"/>
</dbReference>
<proteinExistence type="predicted"/>
<dbReference type="AlphaFoldDB" id="A0A0R3SKT2"/>
<sequence>MLAPPDVIGECSNPTAIRRLSIREESAIRTKNKFDKEKSLFDLFTSLNVKSEEEFNGWLKMDPSQLPEIWAKYGQNWRVKLREYIEICVKTKRGRFDKPFYEIPYLERVIQSDCTDELHDPHPNDGAFYISEIFKQNDIDVRKFLDDVNSIICMNALVLRGPTTTGKSLIAKNIVKPYNYGTVSRDGDATAFYLQNLLDHEVALMEEPRISMATVQNFKELLAGSKLLVQVKNRGPRDLPRIPCIITTNRALWDDLTDAEISGYSGRLYIDSSKLPEFRPFLDKYYLKEEDWDKAISAIVADFHNRGIYFSGRYDEKAKEYELQYQAQQALIKQSMSKNNNKDVDPPVLLSSLPKKLKLAGQAASAVAAMANMLPGPDHEVALMEEPHISMATVQNFKELFAGSKLLVQVKNKGPRDLPRIPCIITTNRALWDDLTDAEAEPIKRRIIEYLLFKPIRSDYKPIICFHSWRSLCQLLINK</sequence>
<evidence type="ECO:0000313" key="2">
    <source>
        <dbReference type="EMBL" id="VDL57863.1"/>
    </source>
</evidence>
<dbReference type="Gene3D" id="3.40.50.300">
    <property type="entry name" value="P-loop containing nucleotide triphosphate hydrolases"/>
    <property type="match status" value="2"/>
</dbReference>
<protein>
    <submittedName>
        <fullName evidence="4">Parvo_NS1 domain-containing protein</fullName>
    </submittedName>
</protein>
<reference evidence="4" key="1">
    <citation type="submission" date="2017-02" db="UniProtKB">
        <authorList>
            <consortium name="WormBaseParasite"/>
        </authorList>
    </citation>
    <scope>IDENTIFICATION</scope>
</reference>
<dbReference type="EMBL" id="UYSG01002969">
    <property type="protein sequence ID" value="VDL57863.1"/>
    <property type="molecule type" value="Genomic_DNA"/>
</dbReference>
<dbReference type="InterPro" id="IPR001257">
    <property type="entry name" value="Parvovirus_NS1_helicase"/>
</dbReference>
<accession>A0A0R3SKT2</accession>
<dbReference type="GO" id="GO:0019079">
    <property type="term" value="P:viral genome replication"/>
    <property type="evidence" value="ECO:0007669"/>
    <property type="project" value="InterPro"/>
</dbReference>